<dbReference type="AlphaFoldDB" id="A0A4R4MYF5"/>
<feature type="active site" evidence="5">
    <location>
        <position position="33"/>
    </location>
</feature>
<dbReference type="GO" id="GO:0003998">
    <property type="term" value="F:acylphosphatase activity"/>
    <property type="evidence" value="ECO:0007669"/>
    <property type="project" value="UniProtKB-EC"/>
</dbReference>
<gene>
    <name evidence="9" type="ORF">E1267_32280</name>
</gene>
<comment type="caution">
    <text evidence="9">The sequence shown here is derived from an EMBL/GenBank/DDBJ whole genome shotgun (WGS) entry which is preliminary data.</text>
</comment>
<dbReference type="Gene3D" id="3.30.70.100">
    <property type="match status" value="1"/>
</dbReference>
<dbReference type="PANTHER" id="PTHR47268">
    <property type="entry name" value="ACYLPHOSPHATASE"/>
    <property type="match status" value="1"/>
</dbReference>
<evidence type="ECO:0000256" key="3">
    <source>
        <dbReference type="ARBA" id="ARBA00015991"/>
    </source>
</evidence>
<dbReference type="PROSITE" id="PS00150">
    <property type="entry name" value="ACYLPHOSPHATASE_1"/>
    <property type="match status" value="1"/>
</dbReference>
<dbReference type="InterPro" id="IPR036046">
    <property type="entry name" value="Acylphosphatase-like_dom_sf"/>
</dbReference>
<dbReference type="Pfam" id="PF00708">
    <property type="entry name" value="Acylphosphatase"/>
    <property type="match status" value="1"/>
</dbReference>
<dbReference type="SUPFAM" id="SSF54975">
    <property type="entry name" value="Acylphosphatase/BLUF domain-like"/>
    <property type="match status" value="1"/>
</dbReference>
<sequence length="104" mass="11601">MPQDTKNTESSESWEAVRMTAWVRGRVQGVGFRWWTRARALELGLAGWARNTEDGRVEVVAEGPRSACVKLLELLRGCDTPGRVDGVAERWSEPRGSLGGFVER</sequence>
<protein>
    <recommendedName>
        <fullName evidence="3 5">Acylphosphatase</fullName>
        <ecNumber evidence="2 5">3.6.1.7</ecNumber>
    </recommendedName>
</protein>
<proteinExistence type="inferred from homology"/>
<dbReference type="PROSITE" id="PS00151">
    <property type="entry name" value="ACYLPHOSPHATASE_2"/>
    <property type="match status" value="1"/>
</dbReference>
<evidence type="ECO:0000259" key="8">
    <source>
        <dbReference type="PROSITE" id="PS51160"/>
    </source>
</evidence>
<dbReference type="NCBIfam" id="NF010997">
    <property type="entry name" value="PRK14422.1"/>
    <property type="match status" value="1"/>
</dbReference>
<evidence type="ECO:0000256" key="5">
    <source>
        <dbReference type="PROSITE-ProRule" id="PRU00520"/>
    </source>
</evidence>
<dbReference type="InterPro" id="IPR017968">
    <property type="entry name" value="Acylphosphatase_CS"/>
</dbReference>
<keyword evidence="5 6" id="KW-0378">Hydrolase</keyword>
<dbReference type="Proteomes" id="UP000295157">
    <property type="component" value="Unassembled WGS sequence"/>
</dbReference>
<dbReference type="RefSeq" id="WP_132338145.1">
    <property type="nucleotide sequence ID" value="NZ_SMJZ01000162.1"/>
</dbReference>
<dbReference type="InterPro" id="IPR020456">
    <property type="entry name" value="Acylphosphatase"/>
</dbReference>
<feature type="domain" description="Acylphosphatase-like" evidence="8">
    <location>
        <begin position="18"/>
        <end position="104"/>
    </location>
</feature>
<reference evidence="9 10" key="1">
    <citation type="submission" date="2019-02" db="EMBL/GenBank/DDBJ databases">
        <title>Draft genome sequences of novel Actinobacteria.</title>
        <authorList>
            <person name="Sahin N."/>
            <person name="Ay H."/>
            <person name="Saygin H."/>
        </authorList>
    </citation>
    <scope>NUCLEOTIDE SEQUENCE [LARGE SCALE GENOMIC DNA]</scope>
    <source>
        <strain evidence="9 10">KC201</strain>
    </source>
</reference>
<evidence type="ECO:0000256" key="2">
    <source>
        <dbReference type="ARBA" id="ARBA00012150"/>
    </source>
</evidence>
<name>A0A4R4MYF5_9ACTN</name>
<comment type="similarity">
    <text evidence="1 7">Belongs to the acylphosphatase family.</text>
</comment>
<comment type="catalytic activity">
    <reaction evidence="4 5 6">
        <text>an acyl phosphate + H2O = a carboxylate + phosphate + H(+)</text>
        <dbReference type="Rhea" id="RHEA:14965"/>
        <dbReference type="ChEBI" id="CHEBI:15377"/>
        <dbReference type="ChEBI" id="CHEBI:15378"/>
        <dbReference type="ChEBI" id="CHEBI:29067"/>
        <dbReference type="ChEBI" id="CHEBI:43474"/>
        <dbReference type="ChEBI" id="CHEBI:59918"/>
        <dbReference type="EC" id="3.6.1.7"/>
    </reaction>
</comment>
<dbReference type="PROSITE" id="PS51160">
    <property type="entry name" value="ACYLPHOSPHATASE_3"/>
    <property type="match status" value="1"/>
</dbReference>
<evidence type="ECO:0000313" key="9">
    <source>
        <dbReference type="EMBL" id="TDC01341.1"/>
    </source>
</evidence>
<accession>A0A4R4MYF5</accession>
<evidence type="ECO:0000256" key="1">
    <source>
        <dbReference type="ARBA" id="ARBA00005614"/>
    </source>
</evidence>
<evidence type="ECO:0000256" key="7">
    <source>
        <dbReference type="RuleBase" id="RU004168"/>
    </source>
</evidence>
<keyword evidence="10" id="KW-1185">Reference proteome</keyword>
<organism evidence="9 10">
    <name type="scientific">Nonomuraea longispora</name>
    <dbReference type="NCBI Taxonomy" id="1848320"/>
    <lineage>
        <taxon>Bacteria</taxon>
        <taxon>Bacillati</taxon>
        <taxon>Actinomycetota</taxon>
        <taxon>Actinomycetes</taxon>
        <taxon>Streptosporangiales</taxon>
        <taxon>Streptosporangiaceae</taxon>
        <taxon>Nonomuraea</taxon>
    </lineage>
</organism>
<dbReference type="OrthoDB" id="3182027at2"/>
<dbReference type="EC" id="3.6.1.7" evidence="2 5"/>
<evidence type="ECO:0000256" key="6">
    <source>
        <dbReference type="RuleBase" id="RU000553"/>
    </source>
</evidence>
<dbReference type="EMBL" id="SMJZ01000162">
    <property type="protein sequence ID" value="TDC01341.1"/>
    <property type="molecule type" value="Genomic_DNA"/>
</dbReference>
<evidence type="ECO:0000313" key="10">
    <source>
        <dbReference type="Proteomes" id="UP000295157"/>
    </source>
</evidence>
<feature type="active site" evidence="5">
    <location>
        <position position="51"/>
    </location>
</feature>
<evidence type="ECO:0000256" key="4">
    <source>
        <dbReference type="ARBA" id="ARBA00047645"/>
    </source>
</evidence>
<dbReference type="PANTHER" id="PTHR47268:SF4">
    <property type="entry name" value="ACYLPHOSPHATASE"/>
    <property type="match status" value="1"/>
</dbReference>
<dbReference type="InterPro" id="IPR001792">
    <property type="entry name" value="Acylphosphatase-like_dom"/>
</dbReference>
<dbReference type="PRINTS" id="PR00112">
    <property type="entry name" value="ACYLPHPHTASE"/>
</dbReference>